<evidence type="ECO:0000313" key="4">
    <source>
        <dbReference type="Proteomes" id="UP000433406"/>
    </source>
</evidence>
<proteinExistence type="predicted"/>
<evidence type="ECO:0008006" key="5">
    <source>
        <dbReference type="Google" id="ProtNLM"/>
    </source>
</evidence>
<dbReference type="PANTHER" id="PTHR37042:SF4">
    <property type="entry name" value="OUTER MEMBRANE PROTEIN RV1973"/>
    <property type="match status" value="1"/>
</dbReference>
<name>A0A6I3JAB2_9ACTN</name>
<sequence length="197" mass="20841">MTGDPTPAGGGRFRVVLLAVLAAVLVVALVASAVMGVLKASGAVGDAGEVQKDREAVMAQARQFMLRLNTYGPDLLEGEQMPEYRETVGEVMTPKFRTSFEQGVVAAEQTVVQGRVGRVAEVFSAGVSDLDGDKATALVAGSFTSSYPRNAKQPDGPRVDVEPVTFRVRVELVRTDGTWLVDDFDPVLAEGEEGSAP</sequence>
<evidence type="ECO:0000313" key="3">
    <source>
        <dbReference type="EMBL" id="MTB93815.1"/>
    </source>
</evidence>
<dbReference type="AlphaFoldDB" id="A0A6I3JAB2"/>
<comment type="caution">
    <text evidence="3">The sequence shown here is derived from an EMBL/GenBank/DDBJ whole genome shotgun (WGS) entry which is preliminary data.</text>
</comment>
<gene>
    <name evidence="3" type="ORF">GGQ22_01850</name>
</gene>
<dbReference type="EMBL" id="WLCI01000002">
    <property type="protein sequence ID" value="MTB93815.1"/>
    <property type="molecule type" value="Genomic_DNA"/>
</dbReference>
<protein>
    <recommendedName>
        <fullName evidence="5">Mammalian cell entry protein</fullName>
    </recommendedName>
</protein>
<accession>A0A6I3JAB2</accession>
<evidence type="ECO:0000256" key="1">
    <source>
        <dbReference type="ARBA" id="ARBA00004370"/>
    </source>
</evidence>
<keyword evidence="4" id="KW-1185">Reference proteome</keyword>
<dbReference type="RefSeq" id="WP_154612974.1">
    <property type="nucleotide sequence ID" value="NZ_CP053660.1"/>
</dbReference>
<dbReference type="Proteomes" id="UP000433406">
    <property type="component" value="Unassembled WGS sequence"/>
</dbReference>
<organism evidence="3 4">
    <name type="scientific">Nocardioides marmotae</name>
    <dbReference type="NCBI Taxonomy" id="2663857"/>
    <lineage>
        <taxon>Bacteria</taxon>
        <taxon>Bacillati</taxon>
        <taxon>Actinomycetota</taxon>
        <taxon>Actinomycetes</taxon>
        <taxon>Propionibacteriales</taxon>
        <taxon>Nocardioidaceae</taxon>
        <taxon>Nocardioides</taxon>
    </lineage>
</organism>
<comment type="subcellular location">
    <subcellularLocation>
        <location evidence="1">Membrane</location>
    </subcellularLocation>
</comment>
<reference evidence="3 4" key="1">
    <citation type="submission" date="2019-10" db="EMBL/GenBank/DDBJ databases">
        <title>Nocardioides novel species isolated from the excrement of Marmot.</title>
        <authorList>
            <person name="Zhang G."/>
        </authorList>
    </citation>
    <scope>NUCLEOTIDE SEQUENCE [LARGE SCALE GENOMIC DNA]</scope>
    <source>
        <strain evidence="4">zg-579</strain>
    </source>
</reference>
<dbReference type="GO" id="GO:0016020">
    <property type="term" value="C:membrane"/>
    <property type="evidence" value="ECO:0007669"/>
    <property type="project" value="UniProtKB-SubCell"/>
</dbReference>
<evidence type="ECO:0000256" key="2">
    <source>
        <dbReference type="ARBA" id="ARBA00023136"/>
    </source>
</evidence>
<keyword evidence="2" id="KW-0472">Membrane</keyword>
<dbReference type="PANTHER" id="PTHR37042">
    <property type="entry name" value="OUTER MEMBRANE PROTEIN RV1973"/>
    <property type="match status" value="1"/>
</dbReference>